<sequence length="334" mass="34798">MANRLAVVFGGSGFIGRHVVQHLARQGWRVRVAVRDAEGAAFLKPLGEVGQVVPVHANVGNDASVATMVQGADLVVNLVGVLVSRGKRSFKALHEEAAARVAKAAAAAGVSRLVHVSALGASATSASAYARSKAAGEEAVRAAFPTATILRPSVVFGPEDDFFNRFAALATVSPVLPVFVTDGLRPRFCGKIPCGIDLFGSGGTKFQPVYVGDVAQAVLAAAERADALGKTFELGGPTVYSMKRILEMTLAASGRKRLIVPKPMIAAKLLAAVLQFLPKPPLTPDQVKLLAVDNVPDGTAPGLAALGITPTAAEVVLPTYLSRYINPYVHQQPV</sequence>
<evidence type="ECO:0000259" key="1">
    <source>
        <dbReference type="Pfam" id="PF01370"/>
    </source>
</evidence>
<dbReference type="SUPFAM" id="SSF51735">
    <property type="entry name" value="NAD(P)-binding Rossmann-fold domains"/>
    <property type="match status" value="1"/>
</dbReference>
<evidence type="ECO:0000313" key="2">
    <source>
        <dbReference type="EMBL" id="OIR08030.1"/>
    </source>
</evidence>
<dbReference type="InterPro" id="IPR051207">
    <property type="entry name" value="ComplexI_NDUFA9_subunit"/>
</dbReference>
<dbReference type="EC" id="1.1.1.271" evidence="2"/>
<proteinExistence type="predicted"/>
<protein>
    <submittedName>
        <fullName evidence="2">GDP-L-fucose synthase</fullName>
        <ecNumber evidence="2">1.1.1.271</ecNumber>
    </submittedName>
</protein>
<dbReference type="EMBL" id="MLJW01000034">
    <property type="protein sequence ID" value="OIR08030.1"/>
    <property type="molecule type" value="Genomic_DNA"/>
</dbReference>
<organism evidence="2">
    <name type="scientific">mine drainage metagenome</name>
    <dbReference type="NCBI Taxonomy" id="410659"/>
    <lineage>
        <taxon>unclassified sequences</taxon>
        <taxon>metagenomes</taxon>
        <taxon>ecological metagenomes</taxon>
    </lineage>
</organism>
<reference evidence="2" key="1">
    <citation type="submission" date="2016-10" db="EMBL/GenBank/DDBJ databases">
        <title>Sequence of Gallionella enrichment culture.</title>
        <authorList>
            <person name="Poehlein A."/>
            <person name="Muehling M."/>
            <person name="Daniel R."/>
        </authorList>
    </citation>
    <scope>NUCLEOTIDE SEQUENCE</scope>
</reference>
<dbReference type="CDD" id="cd05271">
    <property type="entry name" value="NDUFA9_like_SDR_a"/>
    <property type="match status" value="1"/>
</dbReference>
<dbReference type="GO" id="GO:0050577">
    <property type="term" value="F:GDP-L-fucose synthase activity"/>
    <property type="evidence" value="ECO:0007669"/>
    <property type="project" value="UniProtKB-EC"/>
</dbReference>
<dbReference type="PANTHER" id="PTHR12126">
    <property type="entry name" value="NADH-UBIQUINONE OXIDOREDUCTASE 39 KDA SUBUNIT-RELATED"/>
    <property type="match status" value="1"/>
</dbReference>
<name>A0A1J5T7B9_9ZZZZ</name>
<gene>
    <name evidence="2" type="primary">fcl_4</name>
    <name evidence="2" type="ORF">GALL_98930</name>
</gene>
<feature type="domain" description="NAD-dependent epimerase/dehydratase" evidence="1">
    <location>
        <begin position="7"/>
        <end position="235"/>
    </location>
</feature>
<keyword evidence="2" id="KW-0560">Oxidoreductase</keyword>
<dbReference type="InterPro" id="IPR036291">
    <property type="entry name" value="NAD(P)-bd_dom_sf"/>
</dbReference>
<dbReference type="Gene3D" id="3.40.50.720">
    <property type="entry name" value="NAD(P)-binding Rossmann-like Domain"/>
    <property type="match status" value="1"/>
</dbReference>
<dbReference type="Pfam" id="PF01370">
    <property type="entry name" value="Epimerase"/>
    <property type="match status" value="1"/>
</dbReference>
<dbReference type="PANTHER" id="PTHR12126:SF11">
    <property type="entry name" value="NADH DEHYDROGENASE [UBIQUINONE] 1 ALPHA SUBCOMPLEX SUBUNIT 9, MITOCHONDRIAL"/>
    <property type="match status" value="1"/>
</dbReference>
<dbReference type="InterPro" id="IPR001509">
    <property type="entry name" value="Epimerase_deHydtase"/>
</dbReference>
<dbReference type="GO" id="GO:0044877">
    <property type="term" value="F:protein-containing complex binding"/>
    <property type="evidence" value="ECO:0007669"/>
    <property type="project" value="TreeGrafter"/>
</dbReference>
<comment type="caution">
    <text evidence="2">The sequence shown here is derived from an EMBL/GenBank/DDBJ whole genome shotgun (WGS) entry which is preliminary data.</text>
</comment>
<accession>A0A1J5T7B9</accession>
<dbReference type="AlphaFoldDB" id="A0A1J5T7B9"/>